<feature type="domain" description="Beta-galactosidase 1-like first all-beta" evidence="7">
    <location>
        <begin position="532"/>
        <end position="654"/>
    </location>
</feature>
<keyword evidence="3" id="KW-0326">Glycosidase</keyword>
<dbReference type="InterPro" id="IPR001944">
    <property type="entry name" value="Glycoside_Hdrlase_35"/>
</dbReference>
<evidence type="ECO:0000259" key="7">
    <source>
        <dbReference type="Pfam" id="PF21317"/>
    </source>
</evidence>
<proteinExistence type="inferred from homology"/>
<evidence type="ECO:0000256" key="2">
    <source>
        <dbReference type="ARBA" id="ARBA00022801"/>
    </source>
</evidence>
<evidence type="ECO:0000256" key="4">
    <source>
        <dbReference type="RuleBase" id="RU003679"/>
    </source>
</evidence>
<dbReference type="InterPro" id="IPR008979">
    <property type="entry name" value="Galactose-bd-like_sf"/>
</dbReference>
<dbReference type="InterPro" id="IPR048912">
    <property type="entry name" value="BetaGal1-like_ABD1"/>
</dbReference>
<evidence type="ECO:0000313" key="9">
    <source>
        <dbReference type="Proteomes" id="UP000504606"/>
    </source>
</evidence>
<dbReference type="SUPFAM" id="SSF49785">
    <property type="entry name" value="Galactose-binding domain-like"/>
    <property type="match status" value="1"/>
</dbReference>
<dbReference type="Pfam" id="PF21467">
    <property type="entry name" value="BetaGal_gal-bd"/>
    <property type="match status" value="1"/>
</dbReference>
<accession>A0A9C6WX91</accession>
<dbReference type="RefSeq" id="XP_052121790.1">
    <property type="nucleotide sequence ID" value="XM_052265830.1"/>
</dbReference>
<dbReference type="Pfam" id="PF21317">
    <property type="entry name" value="BetaGal_ABD_1"/>
    <property type="match status" value="1"/>
</dbReference>
<evidence type="ECO:0000313" key="10">
    <source>
        <dbReference type="RefSeq" id="XP_052121790.1"/>
    </source>
</evidence>
<keyword evidence="2" id="KW-0378">Hydrolase</keyword>
<sequence length="768" mass="86510">MMRWLTLSKGGFAFSAGVSSPSLKPNHAANFTQIKRGPGLASAAVAHDKTLWWPCTRGTPSPPPRRTHHIHATMCNVCCLACNLIKWLLSIAVLVLIVLAFVAGGYILGPLVAKETKGPPTVYEYYTDGGVSEGLKAEKRDFTLNKKVISLHSGSIHYFRVHPQYWRDRLRKLRAAGFVAVETYVPWNLHEPYDGVFDFGDGGEDMSPFLDIRTFLRIAKEEDLLAILRPGPYICAEWEFGGLPSWLLKDPTIKVRTNDAKYMAKVERYFNRLLPILKNYQFSTGEGPIIAFQVENEYGNTKEVDKETDIAHLVALKGMFEKAGLQELYFTSDTPSKGKEYGAIRGVLEVANFNVNASVELDILKTFQPDKAAMVMEFWTGWFDHWGESHHGMSLQDFKTVLEDILKYPSGVNFYMFHGGTTFGFMNGGNVYKSFPYFLPDISSYDYDAPLTEAGDYTEKYDATCELLEKYQKVALKKVDRPSETKKVAHPPLSSPHFIDWNTLLMQVNKQDIEILQQPVYMEQLKVNQGSGQNYGYIVYRKQNQPLNPGSTLKITGTIKGSAIVVVDNTLKSHPLNSIQDFHNFGYWCTEPANNTLDLQVQQSSTSTVDVIIENWSRNNYGKLSTDFNQCRGLEASQINIDGQTVEDFIIYALQFKGEWVNSLSGWSPTTNILEGPVFLKFTLEIDEPVDTFLDMRGWGKGIVFINGFNIGRYSSIGPIRTLFAPAPLFVKGPNQICVFEHFKSSAQLKFSDNLIFENAAETFNVDL</sequence>
<dbReference type="Gene3D" id="2.60.120.260">
    <property type="entry name" value="Galactose-binding domain-like"/>
    <property type="match status" value="2"/>
</dbReference>
<dbReference type="InterPro" id="IPR048913">
    <property type="entry name" value="BetaGal_gal-bd"/>
</dbReference>
<feature type="transmembrane region" description="Helical" evidence="5">
    <location>
        <begin position="87"/>
        <end position="108"/>
    </location>
</feature>
<dbReference type="PANTHER" id="PTHR23421">
    <property type="entry name" value="BETA-GALACTOSIDASE RELATED"/>
    <property type="match status" value="1"/>
</dbReference>
<dbReference type="PRINTS" id="PR00742">
    <property type="entry name" value="GLHYDRLASE35"/>
</dbReference>
<evidence type="ECO:0000256" key="1">
    <source>
        <dbReference type="ARBA" id="ARBA00009809"/>
    </source>
</evidence>
<reference evidence="10" key="1">
    <citation type="submission" date="2025-08" db="UniProtKB">
        <authorList>
            <consortium name="RefSeq"/>
        </authorList>
    </citation>
    <scope>IDENTIFICATION</scope>
    <source>
        <tissue evidence="10">Whole organism</tissue>
    </source>
</reference>
<evidence type="ECO:0000259" key="8">
    <source>
        <dbReference type="Pfam" id="PF21467"/>
    </source>
</evidence>
<evidence type="ECO:0000256" key="3">
    <source>
        <dbReference type="ARBA" id="ARBA00023295"/>
    </source>
</evidence>
<dbReference type="SUPFAM" id="SSF51445">
    <property type="entry name" value="(Trans)glycosidases"/>
    <property type="match status" value="1"/>
</dbReference>
<keyword evidence="5" id="KW-1133">Transmembrane helix</keyword>
<protein>
    <submittedName>
        <fullName evidence="10">Beta-galactosidase-1-like protein 2 isoform X1</fullName>
    </submittedName>
</protein>
<dbReference type="GO" id="GO:0005975">
    <property type="term" value="P:carbohydrate metabolic process"/>
    <property type="evidence" value="ECO:0007669"/>
    <property type="project" value="InterPro"/>
</dbReference>
<dbReference type="AlphaFoldDB" id="A0A9C6WX91"/>
<organism evidence="9 10">
    <name type="scientific">Frankliniella occidentalis</name>
    <name type="common">Western flower thrips</name>
    <name type="synonym">Euthrips occidentalis</name>
    <dbReference type="NCBI Taxonomy" id="133901"/>
    <lineage>
        <taxon>Eukaryota</taxon>
        <taxon>Metazoa</taxon>
        <taxon>Ecdysozoa</taxon>
        <taxon>Arthropoda</taxon>
        <taxon>Hexapoda</taxon>
        <taxon>Insecta</taxon>
        <taxon>Pterygota</taxon>
        <taxon>Neoptera</taxon>
        <taxon>Paraneoptera</taxon>
        <taxon>Thysanoptera</taxon>
        <taxon>Terebrantia</taxon>
        <taxon>Thripoidea</taxon>
        <taxon>Thripidae</taxon>
        <taxon>Frankliniella</taxon>
    </lineage>
</organism>
<feature type="domain" description="Glycoside hydrolase 35 catalytic" evidence="6">
    <location>
        <begin position="142"/>
        <end position="469"/>
    </location>
</feature>
<keyword evidence="5" id="KW-0812">Transmembrane</keyword>
<dbReference type="GO" id="GO:0004553">
    <property type="term" value="F:hydrolase activity, hydrolyzing O-glycosyl compounds"/>
    <property type="evidence" value="ECO:0007669"/>
    <property type="project" value="InterPro"/>
</dbReference>
<evidence type="ECO:0000256" key="5">
    <source>
        <dbReference type="SAM" id="Phobius"/>
    </source>
</evidence>
<keyword evidence="5" id="KW-0472">Membrane</keyword>
<dbReference type="Pfam" id="PF01301">
    <property type="entry name" value="Glyco_hydro_35"/>
    <property type="match status" value="1"/>
</dbReference>
<evidence type="ECO:0000259" key="6">
    <source>
        <dbReference type="Pfam" id="PF01301"/>
    </source>
</evidence>
<feature type="domain" description="Beta-galactosidase galactose-binding" evidence="8">
    <location>
        <begin position="677"/>
        <end position="735"/>
    </location>
</feature>
<dbReference type="InterPro" id="IPR031330">
    <property type="entry name" value="Gly_Hdrlase_35_cat"/>
</dbReference>
<dbReference type="InterPro" id="IPR017853">
    <property type="entry name" value="GH"/>
</dbReference>
<gene>
    <name evidence="10" type="primary">LOC113202919</name>
</gene>
<name>A0A9C6WX91_FRAOC</name>
<comment type="similarity">
    <text evidence="1 4">Belongs to the glycosyl hydrolase 35 family.</text>
</comment>
<dbReference type="OrthoDB" id="1657402at2759"/>
<keyword evidence="9" id="KW-1185">Reference proteome</keyword>
<dbReference type="GeneID" id="113202919"/>
<dbReference type="Gene3D" id="3.20.20.80">
    <property type="entry name" value="Glycosidases"/>
    <property type="match status" value="1"/>
</dbReference>
<dbReference type="Proteomes" id="UP000504606">
    <property type="component" value="Unplaced"/>
</dbReference>